<dbReference type="Pfam" id="PF11523">
    <property type="entry name" value="DUF3223"/>
    <property type="match status" value="1"/>
</dbReference>
<name>A0AAW1YBV2_RUBAR</name>
<sequence>MASLSKPPLLVHNRLNPLTLHPCPATLSFPFPRTTSLRSRLRALKTGADGGSRIGRQEADGPPELLRKPVVKDLDVDGISDEDEGEEGKWVDWEDKILEDTVPLVGFVRMILHSGKYESGDRLSPEHQKTVLERLLPFHPEAAKKIGCGIDYVTVGYHPDFESSRCLFIVQKDGTLVDFSYWKCIKGLIRKNYPLYADSFILRHFRKRRRGV</sequence>
<proteinExistence type="predicted"/>
<evidence type="ECO:0000256" key="2">
    <source>
        <dbReference type="ARBA" id="ARBA00022528"/>
    </source>
</evidence>
<dbReference type="Gene3D" id="3.10.450.40">
    <property type="match status" value="1"/>
</dbReference>
<protein>
    <recommendedName>
        <fullName evidence="7">Protein DCL, chloroplastic</fullName>
    </recommendedName>
</protein>
<comment type="subcellular location">
    <subcellularLocation>
        <location evidence="1">Plastid</location>
        <location evidence="1">Chloroplast</location>
    </subcellularLocation>
</comment>
<evidence type="ECO:0000256" key="4">
    <source>
        <dbReference type="ARBA" id="ARBA00022946"/>
    </source>
</evidence>
<dbReference type="GO" id="GO:0009658">
    <property type="term" value="P:chloroplast organization"/>
    <property type="evidence" value="ECO:0007669"/>
    <property type="project" value="TreeGrafter"/>
</dbReference>
<dbReference type="GO" id="GO:1901259">
    <property type="term" value="P:chloroplast rRNA processing"/>
    <property type="evidence" value="ECO:0007669"/>
    <property type="project" value="UniProtKB-ARBA"/>
</dbReference>
<keyword evidence="3" id="KW-0934">Plastid</keyword>
<dbReference type="FunFam" id="3.10.450.40:FF:000008">
    <property type="entry name" value="Protein DCL, chloroplastic"/>
    <property type="match status" value="1"/>
</dbReference>
<evidence type="ECO:0000313" key="5">
    <source>
        <dbReference type="EMBL" id="KAK9946504.1"/>
    </source>
</evidence>
<evidence type="ECO:0000256" key="3">
    <source>
        <dbReference type="ARBA" id="ARBA00022640"/>
    </source>
</evidence>
<gene>
    <name evidence="5" type="ORF">M0R45_011967</name>
</gene>
<dbReference type="PANTHER" id="PTHR33415">
    <property type="entry name" value="PROTEIN EMBRYO DEFECTIVE 514"/>
    <property type="match status" value="1"/>
</dbReference>
<keyword evidence="2" id="KW-0150">Chloroplast</keyword>
<dbReference type="EMBL" id="JBEDUW010000002">
    <property type="protein sequence ID" value="KAK9946504.1"/>
    <property type="molecule type" value="Genomic_DNA"/>
</dbReference>
<evidence type="ECO:0000313" key="6">
    <source>
        <dbReference type="Proteomes" id="UP001457282"/>
    </source>
</evidence>
<dbReference type="AlphaFoldDB" id="A0AAW1YBV2"/>
<evidence type="ECO:0000256" key="1">
    <source>
        <dbReference type="ARBA" id="ARBA00004229"/>
    </source>
</evidence>
<organism evidence="5 6">
    <name type="scientific">Rubus argutus</name>
    <name type="common">Southern blackberry</name>
    <dbReference type="NCBI Taxonomy" id="59490"/>
    <lineage>
        <taxon>Eukaryota</taxon>
        <taxon>Viridiplantae</taxon>
        <taxon>Streptophyta</taxon>
        <taxon>Embryophyta</taxon>
        <taxon>Tracheophyta</taxon>
        <taxon>Spermatophyta</taxon>
        <taxon>Magnoliopsida</taxon>
        <taxon>eudicotyledons</taxon>
        <taxon>Gunneridae</taxon>
        <taxon>Pentapetalae</taxon>
        <taxon>rosids</taxon>
        <taxon>fabids</taxon>
        <taxon>Rosales</taxon>
        <taxon>Rosaceae</taxon>
        <taxon>Rosoideae</taxon>
        <taxon>Rosoideae incertae sedis</taxon>
        <taxon>Rubus</taxon>
    </lineage>
</organism>
<evidence type="ECO:0008006" key="7">
    <source>
        <dbReference type="Google" id="ProtNLM"/>
    </source>
</evidence>
<dbReference type="GO" id="GO:0009507">
    <property type="term" value="C:chloroplast"/>
    <property type="evidence" value="ECO:0007669"/>
    <property type="project" value="UniProtKB-SubCell"/>
</dbReference>
<dbReference type="InterPro" id="IPR044673">
    <property type="entry name" value="DCL-like"/>
</dbReference>
<dbReference type="PANTHER" id="PTHR33415:SF15">
    <property type="entry name" value="PROTEIN DCL HOMOLOG, CHLOROPLASTIC"/>
    <property type="match status" value="1"/>
</dbReference>
<accession>A0AAW1YBV2</accession>
<comment type="caution">
    <text evidence="5">The sequence shown here is derived from an EMBL/GenBank/DDBJ whole genome shotgun (WGS) entry which is preliminary data.</text>
</comment>
<reference evidence="5 6" key="1">
    <citation type="journal article" date="2023" name="G3 (Bethesda)">
        <title>A chromosome-length genome assembly and annotation of blackberry (Rubus argutus, cv. 'Hillquist').</title>
        <authorList>
            <person name="Bruna T."/>
            <person name="Aryal R."/>
            <person name="Dudchenko O."/>
            <person name="Sargent D.J."/>
            <person name="Mead D."/>
            <person name="Buti M."/>
            <person name="Cavallini A."/>
            <person name="Hytonen T."/>
            <person name="Andres J."/>
            <person name="Pham M."/>
            <person name="Weisz D."/>
            <person name="Mascagni F."/>
            <person name="Usai G."/>
            <person name="Natali L."/>
            <person name="Bassil N."/>
            <person name="Fernandez G.E."/>
            <person name="Lomsadze A."/>
            <person name="Armour M."/>
            <person name="Olukolu B."/>
            <person name="Poorten T."/>
            <person name="Britton C."/>
            <person name="Davik J."/>
            <person name="Ashrafi H."/>
            <person name="Aiden E.L."/>
            <person name="Borodovsky M."/>
            <person name="Worthington M."/>
        </authorList>
    </citation>
    <scope>NUCLEOTIDE SEQUENCE [LARGE SCALE GENOMIC DNA]</scope>
    <source>
        <strain evidence="5">PI 553951</strain>
    </source>
</reference>
<keyword evidence="6" id="KW-1185">Reference proteome</keyword>
<keyword evidence="4" id="KW-0809">Transit peptide</keyword>
<dbReference type="Proteomes" id="UP001457282">
    <property type="component" value="Unassembled WGS sequence"/>
</dbReference>